<dbReference type="InterPro" id="IPR036881">
    <property type="entry name" value="Glyco_hydro_3_C_sf"/>
</dbReference>
<dbReference type="InterPro" id="IPR026891">
    <property type="entry name" value="Fn3-like"/>
</dbReference>
<dbReference type="PANTHER" id="PTHR42715:SF10">
    <property type="entry name" value="BETA-GLUCOSIDASE"/>
    <property type="match status" value="1"/>
</dbReference>
<evidence type="ECO:0000313" key="5">
    <source>
        <dbReference type="EMBL" id="RSL30443.1"/>
    </source>
</evidence>
<evidence type="ECO:0000313" key="6">
    <source>
        <dbReference type="Proteomes" id="UP000275076"/>
    </source>
</evidence>
<dbReference type="InterPro" id="IPR013783">
    <property type="entry name" value="Ig-like_fold"/>
</dbReference>
<reference evidence="5 6" key="1">
    <citation type="submission" date="2018-10" db="EMBL/GenBank/DDBJ databases">
        <title>Draft genome sequence of Bacillus salarius IM0101, isolated from a hypersaline soil in Inner Mongolia, China.</title>
        <authorList>
            <person name="Yamprayoonswat W."/>
            <person name="Boonvisut S."/>
            <person name="Jumpathong W."/>
            <person name="Sittihan S."/>
            <person name="Ruangsuj P."/>
            <person name="Wanthongcharoen S."/>
            <person name="Thongpramul N."/>
            <person name="Pimmason S."/>
            <person name="Yu B."/>
            <person name="Yasawong M."/>
        </authorList>
    </citation>
    <scope>NUCLEOTIDE SEQUENCE [LARGE SCALE GENOMIC DNA]</scope>
    <source>
        <strain evidence="5 6">IM0101</strain>
    </source>
</reference>
<dbReference type="RefSeq" id="WP_125560641.1">
    <property type="nucleotide sequence ID" value="NZ_RBVX01000037.1"/>
</dbReference>
<dbReference type="InterPro" id="IPR002772">
    <property type="entry name" value="Glyco_hydro_3_C"/>
</dbReference>
<evidence type="ECO:0000256" key="3">
    <source>
        <dbReference type="ARBA" id="ARBA00022801"/>
    </source>
</evidence>
<comment type="caution">
    <text evidence="5">The sequence shown here is derived from an EMBL/GenBank/DDBJ whole genome shotgun (WGS) entry which is preliminary data.</text>
</comment>
<feature type="domain" description="SLH" evidence="4">
    <location>
        <begin position="850"/>
        <end position="913"/>
    </location>
</feature>
<dbReference type="InterPro" id="IPR017853">
    <property type="entry name" value="GH"/>
</dbReference>
<accession>A0A3R9PGY5</accession>
<dbReference type="PRINTS" id="PR00133">
    <property type="entry name" value="GLHYDRLASE3"/>
</dbReference>
<dbReference type="PANTHER" id="PTHR42715">
    <property type="entry name" value="BETA-GLUCOSIDASE"/>
    <property type="match status" value="1"/>
</dbReference>
<dbReference type="SUPFAM" id="SSF51445">
    <property type="entry name" value="(Trans)glycosidases"/>
    <property type="match status" value="1"/>
</dbReference>
<keyword evidence="3" id="KW-0378">Hydrolase</keyword>
<name>A0A3R9PGY5_9BACI</name>
<feature type="domain" description="SLH" evidence="4">
    <location>
        <begin position="914"/>
        <end position="970"/>
    </location>
</feature>
<feature type="domain" description="SLH" evidence="4">
    <location>
        <begin position="789"/>
        <end position="849"/>
    </location>
</feature>
<dbReference type="InterPro" id="IPR036962">
    <property type="entry name" value="Glyco_hydro_3_N_sf"/>
</dbReference>
<proteinExistence type="inferred from homology"/>
<dbReference type="SMART" id="SM01217">
    <property type="entry name" value="Fn3_like"/>
    <property type="match status" value="1"/>
</dbReference>
<dbReference type="GO" id="GO:0004553">
    <property type="term" value="F:hydrolase activity, hydrolyzing O-glycosyl compounds"/>
    <property type="evidence" value="ECO:0007669"/>
    <property type="project" value="InterPro"/>
</dbReference>
<dbReference type="Gene3D" id="3.40.50.1700">
    <property type="entry name" value="Glycoside hydrolase family 3 C-terminal domain"/>
    <property type="match status" value="1"/>
</dbReference>
<dbReference type="Proteomes" id="UP000275076">
    <property type="component" value="Unassembled WGS sequence"/>
</dbReference>
<dbReference type="EMBL" id="RBVX01000037">
    <property type="protein sequence ID" value="RSL30443.1"/>
    <property type="molecule type" value="Genomic_DNA"/>
</dbReference>
<dbReference type="InterPro" id="IPR001119">
    <property type="entry name" value="SLH_dom"/>
</dbReference>
<dbReference type="Pfam" id="PF00933">
    <property type="entry name" value="Glyco_hydro_3"/>
    <property type="match status" value="1"/>
</dbReference>
<gene>
    <name evidence="5" type="ORF">D7Z54_26115</name>
</gene>
<dbReference type="GO" id="GO:0005975">
    <property type="term" value="P:carbohydrate metabolic process"/>
    <property type="evidence" value="ECO:0007669"/>
    <property type="project" value="InterPro"/>
</dbReference>
<keyword evidence="6" id="KW-1185">Reference proteome</keyword>
<dbReference type="InterPro" id="IPR050288">
    <property type="entry name" value="Cellulose_deg_GH3"/>
</dbReference>
<evidence type="ECO:0000259" key="4">
    <source>
        <dbReference type="PROSITE" id="PS51272"/>
    </source>
</evidence>
<evidence type="ECO:0000256" key="1">
    <source>
        <dbReference type="ARBA" id="ARBA00005336"/>
    </source>
</evidence>
<dbReference type="Pfam" id="PF00395">
    <property type="entry name" value="SLH"/>
    <property type="match status" value="3"/>
</dbReference>
<organism evidence="5 6">
    <name type="scientific">Salibacterium salarium</name>
    <dbReference type="NCBI Taxonomy" id="284579"/>
    <lineage>
        <taxon>Bacteria</taxon>
        <taxon>Bacillati</taxon>
        <taxon>Bacillota</taxon>
        <taxon>Bacilli</taxon>
        <taxon>Bacillales</taxon>
        <taxon>Bacillaceae</taxon>
    </lineage>
</organism>
<evidence type="ECO:0000256" key="2">
    <source>
        <dbReference type="ARBA" id="ARBA00022729"/>
    </source>
</evidence>
<dbReference type="SUPFAM" id="SSF52279">
    <property type="entry name" value="Beta-D-glucan exohydrolase, C-terminal domain"/>
    <property type="match status" value="1"/>
</dbReference>
<keyword evidence="2" id="KW-0732">Signal</keyword>
<dbReference type="Gene3D" id="2.60.40.10">
    <property type="entry name" value="Immunoglobulins"/>
    <property type="match status" value="1"/>
</dbReference>
<dbReference type="Pfam" id="PF14310">
    <property type="entry name" value="Fn3-like"/>
    <property type="match status" value="1"/>
</dbReference>
<comment type="similarity">
    <text evidence="1">Belongs to the glycosyl hydrolase 3 family.</text>
</comment>
<dbReference type="OrthoDB" id="9805821at2"/>
<protein>
    <submittedName>
        <fullName evidence="5">Beta-glucosidase</fullName>
    </submittedName>
</protein>
<dbReference type="InterPro" id="IPR001764">
    <property type="entry name" value="Glyco_hydro_3_N"/>
</dbReference>
<dbReference type="AlphaFoldDB" id="A0A3R9PGY5"/>
<dbReference type="Pfam" id="PF01915">
    <property type="entry name" value="Glyco_hydro_3_C"/>
    <property type="match status" value="1"/>
</dbReference>
<sequence length="970" mass="108050">MKKISKRVVCYFSSALLITIVFSPFIESAYAYEKVEENPPQLTGTDSIEEVVEAMTTEEKAALLVGGNKEVLEEEFNEIIGGQSTKVPGAAGQTQEIPRLGIPSIVLADGPMGVRIDSERENDNNSYYATKFPSPNVLASTWNKDLVTDVGEATSNELKAYGIDLLLAPGMNIQSYLLNGRNYEYFSEDPIVTGEMATAFVNGVQEQGIGTTIKHFAAYNQRADNNIDAVVSQRALREIYLKGFEMTVRDASPWAIMDSYNKLNGTWATENEELLKGVLRDDWGFSGIAMTDWEFGDRDIEEQMRAGTNLLMPGREEQVQGIFEAVNGGGLEEKVLNNNVKEMLGIIVQTPTFKRETPSNNPDLGEGAAISRKAAAEGMVLLQNNDKTLPIDSSHSISVFGTPQVETKTGGRGSALVEAPYEVGVPEGLERAGYQLNSDLFEKYEQYVEELRGTEEYEQTDGDFFSATYPTLPEMDVTEEAISAADKTDAAVIVLSSEFGSYGSDRSKEDYYLTETEREMITNVSKAYHDQGKKVIAVLNTEGPVETNSWSEHVDGIILSWQPGQEFGNALGDVLTGDVNPSGKLPQTFPVDYEDLPYADRYPGDGQFVYEEDIYTGYRYHTTFDLSSEYEFGYGLSYTTFDYEKAEIIGDGFTDNKIEVSATLRNSGDENGREAVQVYVSAPDGKLEKPELELKSFDKTENLEPGESEELTFSIDEKTLASFDEDSSSWIIEPGSYSIKVGASSKQIHHEMEFEIDEEIVVETVNNVLSPESPKKTDNTFIWPEKTNEYLTFKDISDQFWAKNAIEDLASREVIKGYAYDNTFRPNDPVRRGQLIAMIGRLLDWNTTETETEFDDVAQDYFASPFISYASNKGYIKGFQDGSFRPNEPITRGQMAKILGKAFDLPTEETDINYADVDLDMTGGATISYLSRHDIVNGYENNKFRPGSELTRAQFAEVLYNLGNHLEQLQ</sequence>
<dbReference type="PROSITE" id="PS51272">
    <property type="entry name" value="SLH"/>
    <property type="match status" value="3"/>
</dbReference>
<dbReference type="Gene3D" id="3.20.20.300">
    <property type="entry name" value="Glycoside hydrolase, family 3, N-terminal domain"/>
    <property type="match status" value="1"/>
</dbReference>